<sequence>MSDPAQLSPEELAALPHDDHGNRVQFALWFTVSISAVFVGLRVYCKRITKRRLWWDDYLLVGSWICLVIYSGLTAAAVSLYGQGKHSYDLSYDDIVNISKLRVINAIFIVTAIIWSKCGFAVTLLRLTQGWMRATVWFFIITLNVFMGFTILIMFVGCTPVSRAWDITQEGECWPISAVLGYHLFSGAYSAFADIALALLPWKLVWGLQMKLKEKIGVGVAMSMGVFAGVTSLVKTIMLPGMLTSDIFDSLPIIYWGSTEIATCLIAASIPVLRVLIRDAKSSARKYYNQEDGAISTTRNKNNTVIISTQKFRSAHSPDDRSDKSILNDSGATSGRVLMTNEVSVNYHDRKEDDSLRGYEMEPV</sequence>
<feature type="compositionally biased region" description="Basic and acidic residues" evidence="6">
    <location>
        <begin position="316"/>
        <end position="326"/>
    </location>
</feature>
<evidence type="ECO:0000256" key="5">
    <source>
        <dbReference type="ARBA" id="ARBA00038359"/>
    </source>
</evidence>
<evidence type="ECO:0000256" key="3">
    <source>
        <dbReference type="ARBA" id="ARBA00022989"/>
    </source>
</evidence>
<dbReference type="Pfam" id="PF20684">
    <property type="entry name" value="Fung_rhodopsin"/>
    <property type="match status" value="1"/>
</dbReference>
<keyword evidence="3 7" id="KW-1133">Transmembrane helix</keyword>
<dbReference type="GO" id="GO:0016020">
    <property type="term" value="C:membrane"/>
    <property type="evidence" value="ECO:0007669"/>
    <property type="project" value="UniProtKB-SubCell"/>
</dbReference>
<keyword evidence="4 7" id="KW-0472">Membrane</keyword>
<evidence type="ECO:0000256" key="4">
    <source>
        <dbReference type="ARBA" id="ARBA00023136"/>
    </source>
</evidence>
<proteinExistence type="inferred from homology"/>
<comment type="similarity">
    <text evidence="5">Belongs to the SAT4 family.</text>
</comment>
<feature type="region of interest" description="Disordered" evidence="6">
    <location>
        <begin position="311"/>
        <end position="332"/>
    </location>
</feature>
<keyword evidence="10" id="KW-1185">Reference proteome</keyword>
<feature type="domain" description="Rhodopsin" evidence="8">
    <location>
        <begin position="41"/>
        <end position="278"/>
    </location>
</feature>
<dbReference type="AlphaFoldDB" id="A0AAD5WYK9"/>
<feature type="transmembrane region" description="Helical" evidence="7">
    <location>
        <begin position="57"/>
        <end position="81"/>
    </location>
</feature>
<feature type="transmembrane region" description="Helical" evidence="7">
    <location>
        <begin position="182"/>
        <end position="204"/>
    </location>
</feature>
<evidence type="ECO:0000259" key="8">
    <source>
        <dbReference type="Pfam" id="PF20684"/>
    </source>
</evidence>
<dbReference type="EMBL" id="JAKWBI020000004">
    <property type="protein sequence ID" value="KAJ2907128.1"/>
    <property type="molecule type" value="Genomic_DNA"/>
</dbReference>
<dbReference type="PANTHER" id="PTHR33048:SF42">
    <property type="entry name" value="INTEGRAL MEMBRANE PROTEIN"/>
    <property type="match status" value="1"/>
</dbReference>
<evidence type="ECO:0000256" key="1">
    <source>
        <dbReference type="ARBA" id="ARBA00004141"/>
    </source>
</evidence>
<comment type="caution">
    <text evidence="9">The sequence shown here is derived from an EMBL/GenBank/DDBJ whole genome shotgun (WGS) entry which is preliminary data.</text>
</comment>
<accession>A0AAD5WYK9</accession>
<evidence type="ECO:0000256" key="6">
    <source>
        <dbReference type="SAM" id="MobiDB-lite"/>
    </source>
</evidence>
<evidence type="ECO:0000256" key="7">
    <source>
        <dbReference type="SAM" id="Phobius"/>
    </source>
</evidence>
<reference evidence="9" key="1">
    <citation type="submission" date="2022-07" db="EMBL/GenBank/DDBJ databases">
        <title>Draft genome sequence of Zalerion maritima ATCC 34329, a (micro)plastics degrading marine fungus.</title>
        <authorList>
            <person name="Paco A."/>
            <person name="Goncalves M.F.M."/>
            <person name="Rocha-Santos T.A.P."/>
            <person name="Alves A."/>
        </authorList>
    </citation>
    <scope>NUCLEOTIDE SEQUENCE</scope>
    <source>
        <strain evidence="9">ATCC 34329</strain>
    </source>
</reference>
<dbReference type="PANTHER" id="PTHR33048">
    <property type="entry name" value="PTH11-LIKE INTEGRAL MEMBRANE PROTEIN (AFU_ORTHOLOGUE AFUA_5G11245)"/>
    <property type="match status" value="1"/>
</dbReference>
<gene>
    <name evidence="9" type="ORF">MKZ38_007643</name>
</gene>
<feature type="transmembrane region" description="Helical" evidence="7">
    <location>
        <begin position="26"/>
        <end position="45"/>
    </location>
</feature>
<comment type="subcellular location">
    <subcellularLocation>
        <location evidence="1">Membrane</location>
        <topology evidence="1">Multi-pass membrane protein</topology>
    </subcellularLocation>
</comment>
<organism evidence="9 10">
    <name type="scientific">Zalerion maritima</name>
    <dbReference type="NCBI Taxonomy" id="339359"/>
    <lineage>
        <taxon>Eukaryota</taxon>
        <taxon>Fungi</taxon>
        <taxon>Dikarya</taxon>
        <taxon>Ascomycota</taxon>
        <taxon>Pezizomycotina</taxon>
        <taxon>Sordariomycetes</taxon>
        <taxon>Lulworthiomycetidae</taxon>
        <taxon>Lulworthiales</taxon>
        <taxon>Lulworthiaceae</taxon>
        <taxon>Zalerion</taxon>
    </lineage>
</organism>
<keyword evidence="2 7" id="KW-0812">Transmembrane</keyword>
<dbReference type="InterPro" id="IPR049326">
    <property type="entry name" value="Rhodopsin_dom_fungi"/>
</dbReference>
<evidence type="ECO:0000313" key="10">
    <source>
        <dbReference type="Proteomes" id="UP001201980"/>
    </source>
</evidence>
<feature type="transmembrane region" description="Helical" evidence="7">
    <location>
        <begin position="137"/>
        <end position="162"/>
    </location>
</feature>
<evidence type="ECO:0000256" key="2">
    <source>
        <dbReference type="ARBA" id="ARBA00022692"/>
    </source>
</evidence>
<dbReference type="Proteomes" id="UP001201980">
    <property type="component" value="Unassembled WGS sequence"/>
</dbReference>
<protein>
    <recommendedName>
        <fullName evidence="8">Rhodopsin domain-containing protein</fullName>
    </recommendedName>
</protein>
<evidence type="ECO:0000313" key="9">
    <source>
        <dbReference type="EMBL" id="KAJ2907128.1"/>
    </source>
</evidence>
<dbReference type="InterPro" id="IPR052337">
    <property type="entry name" value="SAT4-like"/>
</dbReference>
<feature type="transmembrane region" description="Helical" evidence="7">
    <location>
        <begin position="216"/>
        <end position="234"/>
    </location>
</feature>
<name>A0AAD5WYK9_9PEZI</name>
<feature type="transmembrane region" description="Helical" evidence="7">
    <location>
        <begin position="254"/>
        <end position="277"/>
    </location>
</feature>
<feature type="transmembrane region" description="Helical" evidence="7">
    <location>
        <begin position="101"/>
        <end position="125"/>
    </location>
</feature>